<dbReference type="HAMAP" id="MF_04006">
    <property type="entry name" value="HPV_E6"/>
    <property type="match status" value="1"/>
</dbReference>
<comment type="subcellular location">
    <subcellularLocation>
        <location evidence="16 17">Host cytoplasm</location>
    </subcellularLocation>
    <subcellularLocation>
        <location evidence="16 17">Host nucleus</location>
    </subcellularLocation>
</comment>
<evidence type="ECO:0000256" key="15">
    <source>
        <dbReference type="ARBA" id="ARBA00023323"/>
    </source>
</evidence>
<keyword evidence="11 16" id="KW-0010">Activator</keyword>
<evidence type="ECO:0000256" key="16">
    <source>
        <dbReference type="HAMAP-Rule" id="MF_04006"/>
    </source>
</evidence>
<dbReference type="GO" id="GO:0008270">
    <property type="term" value="F:zinc ion binding"/>
    <property type="evidence" value="ECO:0007669"/>
    <property type="project" value="UniProtKB-KW"/>
</dbReference>
<feature type="zinc finger region" evidence="16">
    <location>
        <begin position="99"/>
        <end position="135"/>
    </location>
</feature>
<dbReference type="GO" id="GO:0052170">
    <property type="term" value="P:symbiont-mediated suppression of host innate immune response"/>
    <property type="evidence" value="ECO:0007669"/>
    <property type="project" value="UniProtKB-KW"/>
</dbReference>
<keyword evidence="8 16" id="KW-0862">Zinc</keyword>
<keyword evidence="9 16" id="KW-0805">Transcription regulation</keyword>
<evidence type="ECO:0000256" key="17">
    <source>
        <dbReference type="RuleBase" id="RU363123"/>
    </source>
</evidence>
<protein>
    <recommendedName>
        <fullName evidence="16 17">Protein E6</fullName>
    </recommendedName>
</protein>
<dbReference type="InterPro" id="IPR001334">
    <property type="entry name" value="E6"/>
</dbReference>
<keyword evidence="5 16" id="KW-1090">Inhibition of host innate immune response by virus</keyword>
<keyword evidence="12 16" id="KW-0804">Transcription</keyword>
<comment type="caution">
    <text evidence="16">Lacks conserved residue(s) required for the propagation of feature annotation.</text>
</comment>
<keyword evidence="3 16" id="KW-1048">Host nucleus</keyword>
<evidence type="ECO:0000256" key="10">
    <source>
        <dbReference type="ARBA" id="ARBA00023125"/>
    </source>
</evidence>
<evidence type="ECO:0000256" key="14">
    <source>
        <dbReference type="ARBA" id="ARBA00023280"/>
    </source>
</evidence>
<keyword evidence="10 16" id="KW-0238">DNA-binding</keyword>
<dbReference type="InterPro" id="IPR038575">
    <property type="entry name" value="E6_sf"/>
</dbReference>
<evidence type="ECO:0000256" key="2">
    <source>
        <dbReference type="ARBA" id="ARBA00022518"/>
    </source>
</evidence>
<dbReference type="GO" id="GO:0006351">
    <property type="term" value="P:DNA-templated transcription"/>
    <property type="evidence" value="ECO:0007669"/>
    <property type="project" value="UniProtKB-UniRule"/>
</dbReference>
<dbReference type="GO" id="GO:0003677">
    <property type="term" value="F:DNA binding"/>
    <property type="evidence" value="ECO:0007669"/>
    <property type="project" value="UniProtKB-UniRule"/>
</dbReference>
<evidence type="ECO:0000256" key="6">
    <source>
        <dbReference type="ARBA" id="ARBA00022723"/>
    </source>
</evidence>
<name>A0A385PMZ7_9PAPI</name>
<accession>A0A385PMZ7</accession>
<keyword evidence="14 16" id="KW-0899">Viral immunoevasion</keyword>
<evidence type="ECO:0000256" key="9">
    <source>
        <dbReference type="ARBA" id="ARBA00023015"/>
    </source>
</evidence>
<dbReference type="GO" id="GO:0039502">
    <property type="term" value="P:symbiont-mediated suppression of host type I interferon-mediated signaling pathway"/>
    <property type="evidence" value="ECO:0007669"/>
    <property type="project" value="UniProtKB-UniRule"/>
</dbReference>
<comment type="function">
    <text evidence="16">Plays a major role in the induction and maintenance of cellular transformation. E6 associates with host UBE3A/E6-AP ubiquitin-protein ligase and modulates its activity. Protects host keratinocytes from apoptosis by mediating the degradation of host BAK1. May also inhibit host immune response.</text>
</comment>
<dbReference type="EMBL" id="MH777347">
    <property type="protein sequence ID" value="AYA94546.1"/>
    <property type="molecule type" value="Genomic_DNA"/>
</dbReference>
<proteinExistence type="inferred from homology"/>
<gene>
    <name evidence="16" type="primary">E6</name>
</gene>
<evidence type="ECO:0000256" key="11">
    <source>
        <dbReference type="ARBA" id="ARBA00023159"/>
    </source>
</evidence>
<dbReference type="GO" id="GO:0030430">
    <property type="term" value="C:host cell cytoplasm"/>
    <property type="evidence" value="ECO:0007669"/>
    <property type="project" value="UniProtKB-SubCell"/>
</dbReference>
<evidence type="ECO:0000256" key="4">
    <source>
        <dbReference type="ARBA" id="ARBA00022581"/>
    </source>
</evidence>
<keyword evidence="4 16" id="KW-0945">Host-virus interaction</keyword>
<keyword evidence="6 16" id="KW-0479">Metal-binding</keyword>
<keyword evidence="2 16" id="KW-0244">Early protein</keyword>
<comment type="similarity">
    <text evidence="1 16 17">Belongs to the papillomaviridae E6 protein family.</text>
</comment>
<evidence type="ECO:0000256" key="12">
    <source>
        <dbReference type="ARBA" id="ARBA00023163"/>
    </source>
</evidence>
<keyword evidence="13 16" id="KW-1035">Host cytoplasm</keyword>
<organism evidence="18">
    <name type="scientific">Human papillomavirus</name>
    <dbReference type="NCBI Taxonomy" id="10566"/>
    <lineage>
        <taxon>Viruses</taxon>
        <taxon>Monodnaviria</taxon>
        <taxon>Shotokuvirae</taxon>
        <taxon>Cossaviricota</taxon>
        <taxon>Papovaviricetes</taxon>
        <taxon>Zurhausenvirales</taxon>
        <taxon>Papillomaviridae</taxon>
    </lineage>
</organism>
<keyword evidence="15 16" id="KW-1119">Modulation of host cell apoptosis by virus</keyword>
<sequence>METQPVKLDEYCRQYGISFFDVQLRCVFCRHLVSTSELADFHCKHLSLIWKEKVCYAACCACLRLCARCEAERYYQCNVCSSLIEDIVRKPLCDIVIRCLYCLAKLDLLEKLEHKYLRKRFHLVRGYWRGDCRNCKQK</sequence>
<dbReference type="SUPFAM" id="SSF161229">
    <property type="entry name" value="E6 C-terminal domain-like"/>
    <property type="match status" value="2"/>
</dbReference>
<comment type="subunit">
    <text evidence="16">Forms homodimers. Interacts with ubiquitin-protein ligase UBE3A/E6-AP; this interaction stimulates UBE3A ubiquitin activity. Interacts with host BAK1.</text>
</comment>
<evidence type="ECO:0000256" key="13">
    <source>
        <dbReference type="ARBA" id="ARBA00023200"/>
    </source>
</evidence>
<evidence type="ECO:0000256" key="1">
    <source>
        <dbReference type="ARBA" id="ARBA00006346"/>
    </source>
</evidence>
<evidence type="ECO:0000256" key="7">
    <source>
        <dbReference type="ARBA" id="ARBA00022771"/>
    </source>
</evidence>
<evidence type="ECO:0000256" key="5">
    <source>
        <dbReference type="ARBA" id="ARBA00022632"/>
    </source>
</evidence>
<dbReference type="GO" id="GO:0006355">
    <property type="term" value="P:regulation of DNA-templated transcription"/>
    <property type="evidence" value="ECO:0007669"/>
    <property type="project" value="UniProtKB-UniRule"/>
</dbReference>
<reference evidence="18" key="1">
    <citation type="journal article" date="2018" name="Nat. Med.">
        <title>Expanded skin virome in DOCK8-deficient patients.</title>
        <authorList>
            <consortium name="NISC Comparative Sequencing Program"/>
            <person name="Tirosh O."/>
            <person name="Conlan S."/>
            <person name="Deming C."/>
            <person name="Lee-Lin S.Q."/>
            <person name="Huang X."/>
            <person name="Su H.C."/>
            <person name="Freeman A.F."/>
            <person name="Segre J.A."/>
            <person name="Kong H.H."/>
        </authorList>
    </citation>
    <scope>NUCLEOTIDE SEQUENCE</scope>
    <source>
        <strain evidence="18">HPV-mSK_206</strain>
    </source>
</reference>
<feature type="zinc finger region" evidence="16">
    <location>
        <begin position="26"/>
        <end position="62"/>
    </location>
</feature>
<keyword evidence="7 16" id="KW-0863">Zinc-finger</keyword>
<dbReference type="GO" id="GO:0042025">
    <property type="term" value="C:host cell nucleus"/>
    <property type="evidence" value="ECO:0007669"/>
    <property type="project" value="UniProtKB-SubCell"/>
</dbReference>
<dbReference type="GO" id="GO:0052150">
    <property type="term" value="P:symbiont-mediated perturbation of host apoptosis"/>
    <property type="evidence" value="ECO:0007669"/>
    <property type="project" value="UniProtKB-KW"/>
</dbReference>
<evidence type="ECO:0000256" key="8">
    <source>
        <dbReference type="ARBA" id="ARBA00022833"/>
    </source>
</evidence>
<dbReference type="Gene3D" id="3.30.240.40">
    <property type="entry name" value="E6 early regulatory protein"/>
    <property type="match status" value="2"/>
</dbReference>
<evidence type="ECO:0000256" key="3">
    <source>
        <dbReference type="ARBA" id="ARBA00022562"/>
    </source>
</evidence>
<evidence type="ECO:0000313" key="18">
    <source>
        <dbReference type="EMBL" id="AYA94546.1"/>
    </source>
</evidence>
<dbReference type="GO" id="GO:0039648">
    <property type="term" value="P:symbiont-mediated perturbation of host ubiquitin-like protein modification"/>
    <property type="evidence" value="ECO:0007669"/>
    <property type="project" value="UniProtKB-UniRule"/>
</dbReference>
<dbReference type="Pfam" id="PF00518">
    <property type="entry name" value="E6"/>
    <property type="match status" value="1"/>
</dbReference>